<name>A0A643C7J1_BALPH</name>
<evidence type="ECO:0008006" key="4">
    <source>
        <dbReference type="Google" id="ProtNLM"/>
    </source>
</evidence>
<keyword evidence="3" id="KW-1185">Reference proteome</keyword>
<evidence type="ECO:0000313" key="2">
    <source>
        <dbReference type="EMBL" id="KAB0396070.1"/>
    </source>
</evidence>
<dbReference type="GO" id="GO:0003723">
    <property type="term" value="F:RNA binding"/>
    <property type="evidence" value="ECO:0007669"/>
    <property type="project" value="InterPro"/>
</dbReference>
<feature type="region of interest" description="Disordered" evidence="1">
    <location>
        <begin position="40"/>
        <end position="77"/>
    </location>
</feature>
<accession>A0A643C7J1</accession>
<dbReference type="InterPro" id="IPR036612">
    <property type="entry name" value="KH_dom_type_1_sf"/>
</dbReference>
<feature type="compositionally biased region" description="Polar residues" evidence="1">
    <location>
        <begin position="46"/>
        <end position="58"/>
    </location>
</feature>
<comment type="caution">
    <text evidence="2">The sequence shown here is derived from an EMBL/GenBank/DDBJ whole genome shotgun (WGS) entry which is preliminary data.</text>
</comment>
<protein>
    <recommendedName>
        <fullName evidence="4">K Homology domain-containing protein</fullName>
    </recommendedName>
</protein>
<organism evidence="2 3">
    <name type="scientific">Balaenoptera physalus</name>
    <name type="common">Fin whale</name>
    <name type="synonym">Balaena physalus</name>
    <dbReference type="NCBI Taxonomy" id="9770"/>
    <lineage>
        <taxon>Eukaryota</taxon>
        <taxon>Metazoa</taxon>
        <taxon>Chordata</taxon>
        <taxon>Craniata</taxon>
        <taxon>Vertebrata</taxon>
        <taxon>Euteleostomi</taxon>
        <taxon>Mammalia</taxon>
        <taxon>Eutheria</taxon>
        <taxon>Laurasiatheria</taxon>
        <taxon>Artiodactyla</taxon>
        <taxon>Whippomorpha</taxon>
        <taxon>Cetacea</taxon>
        <taxon>Mysticeti</taxon>
        <taxon>Balaenopteridae</taxon>
        <taxon>Balaenoptera</taxon>
    </lineage>
</organism>
<dbReference type="AlphaFoldDB" id="A0A643C7J1"/>
<proteinExistence type="predicted"/>
<dbReference type="SUPFAM" id="SSF54791">
    <property type="entry name" value="Eukaryotic type KH-domain (KH-domain type I)"/>
    <property type="match status" value="1"/>
</dbReference>
<evidence type="ECO:0000313" key="3">
    <source>
        <dbReference type="Proteomes" id="UP000437017"/>
    </source>
</evidence>
<sequence length="77" mass="8297">MTSTKIQIIKGDSEAEVKIFGSKDMKAKAKEAIETLVKKQERHYSSESSVDNAASQPSVGRGSSRDNTARGAQPLTD</sequence>
<gene>
    <name evidence="2" type="ORF">E2I00_008924</name>
</gene>
<dbReference type="Gene3D" id="3.30.1370.10">
    <property type="entry name" value="K Homology domain, type 1"/>
    <property type="match status" value="1"/>
</dbReference>
<dbReference type="EMBL" id="SGJD01002281">
    <property type="protein sequence ID" value="KAB0396070.1"/>
    <property type="molecule type" value="Genomic_DNA"/>
</dbReference>
<dbReference type="Proteomes" id="UP000437017">
    <property type="component" value="Unassembled WGS sequence"/>
</dbReference>
<evidence type="ECO:0000256" key="1">
    <source>
        <dbReference type="SAM" id="MobiDB-lite"/>
    </source>
</evidence>
<reference evidence="2 3" key="1">
    <citation type="journal article" date="2019" name="PLoS ONE">
        <title>Genomic analyses reveal an absence of contemporary introgressive admixture between fin whales and blue whales, despite known hybrids.</title>
        <authorList>
            <person name="Westbury M.V."/>
            <person name="Petersen B."/>
            <person name="Lorenzen E.D."/>
        </authorList>
    </citation>
    <scope>NUCLEOTIDE SEQUENCE [LARGE SCALE GENOMIC DNA]</scope>
    <source>
        <strain evidence="2">FinWhale-01</strain>
    </source>
</reference>